<dbReference type="RefSeq" id="WP_094812279.1">
    <property type="nucleotide sequence ID" value="NZ_NEVU01000002.1"/>
</dbReference>
<evidence type="ECO:0000313" key="2">
    <source>
        <dbReference type="EMBL" id="OZI74532.1"/>
    </source>
</evidence>
<dbReference type="OrthoDB" id="8750598at2"/>
<evidence type="ECO:0000313" key="3">
    <source>
        <dbReference type="Proteomes" id="UP000216429"/>
    </source>
</evidence>
<reference evidence="3" key="1">
    <citation type="submission" date="2017-05" db="EMBL/GenBank/DDBJ databases">
        <title>Complete and WGS of Bordetella genogroups.</title>
        <authorList>
            <person name="Spilker T."/>
            <person name="Lipuma J."/>
        </authorList>
    </citation>
    <scope>NUCLEOTIDE SEQUENCE [LARGE SCALE GENOMIC DNA]</scope>
    <source>
        <strain evidence="3">AU6712</strain>
    </source>
</reference>
<feature type="chain" id="PRO_5012469942" evidence="1">
    <location>
        <begin position="19"/>
        <end position="186"/>
    </location>
</feature>
<keyword evidence="2" id="KW-0808">Transferase</keyword>
<comment type="caution">
    <text evidence="2">The sequence shown here is derived from an EMBL/GenBank/DDBJ whole genome shotgun (WGS) entry which is preliminary data.</text>
</comment>
<keyword evidence="2" id="KW-0012">Acyltransferase</keyword>
<name>A0A261VLZ7_9BORD</name>
<proteinExistence type="predicted"/>
<sequence length="186" mass="20246">MRKQILIAATCLTLTGCAAPPPLNFSTPNVGYSEKKIDAELKSMTVTLARPDEAKGEISWGMEGVPQLWDKALQEAVNRMSIFRDDAPRKVNLAVKILGLDAPGGGFSMTTKTIARYEIIDRSNGDIIFTQDVASEGTVPMGYAFLGVTRARESINRAVQNNITQFLQALETVDPSKPMFPRAAAK</sequence>
<gene>
    <name evidence="2" type="ORF">CAL22_08710</name>
</gene>
<feature type="signal peptide" evidence="1">
    <location>
        <begin position="1"/>
        <end position="18"/>
    </location>
</feature>
<evidence type="ECO:0000256" key="1">
    <source>
        <dbReference type="SAM" id="SignalP"/>
    </source>
</evidence>
<protein>
    <submittedName>
        <fullName evidence="2">UDP-N-acetylglucosamine acyltransferase</fullName>
    </submittedName>
</protein>
<dbReference type="AlphaFoldDB" id="A0A261VLZ7"/>
<keyword evidence="1" id="KW-0732">Signal</keyword>
<organism evidence="2 3">
    <name type="scientific">Bordetella genomosp. 12</name>
    <dbReference type="NCBI Taxonomy" id="463035"/>
    <lineage>
        <taxon>Bacteria</taxon>
        <taxon>Pseudomonadati</taxon>
        <taxon>Pseudomonadota</taxon>
        <taxon>Betaproteobacteria</taxon>
        <taxon>Burkholderiales</taxon>
        <taxon>Alcaligenaceae</taxon>
        <taxon>Bordetella</taxon>
    </lineage>
</organism>
<dbReference type="Proteomes" id="UP000216429">
    <property type="component" value="Unassembled WGS sequence"/>
</dbReference>
<dbReference type="GO" id="GO:0016746">
    <property type="term" value="F:acyltransferase activity"/>
    <property type="evidence" value="ECO:0007669"/>
    <property type="project" value="UniProtKB-KW"/>
</dbReference>
<dbReference type="EMBL" id="NEVU01000002">
    <property type="protein sequence ID" value="OZI74532.1"/>
    <property type="molecule type" value="Genomic_DNA"/>
</dbReference>
<keyword evidence="3" id="KW-1185">Reference proteome</keyword>
<accession>A0A261VLZ7</accession>
<dbReference type="PROSITE" id="PS51257">
    <property type="entry name" value="PROKAR_LIPOPROTEIN"/>
    <property type="match status" value="1"/>
</dbReference>